<dbReference type="InterPro" id="IPR013087">
    <property type="entry name" value="Znf_C2H2_type"/>
</dbReference>
<name>A0A8H5KZV3_9HYPO</name>
<feature type="region of interest" description="Disordered" evidence="9">
    <location>
        <begin position="469"/>
        <end position="511"/>
    </location>
</feature>
<feature type="region of interest" description="Disordered" evidence="9">
    <location>
        <begin position="633"/>
        <end position="706"/>
    </location>
</feature>
<feature type="region of interest" description="Disordered" evidence="9">
    <location>
        <begin position="1442"/>
        <end position="1482"/>
    </location>
</feature>
<dbReference type="GO" id="GO:0005739">
    <property type="term" value="C:mitochondrion"/>
    <property type="evidence" value="ECO:0007669"/>
    <property type="project" value="UniProtKB-SubCell"/>
</dbReference>
<proteinExistence type="predicted"/>
<feature type="region of interest" description="Disordered" evidence="9">
    <location>
        <begin position="1931"/>
        <end position="2029"/>
    </location>
</feature>
<feature type="compositionally biased region" description="Basic and acidic residues" evidence="9">
    <location>
        <begin position="314"/>
        <end position="327"/>
    </location>
</feature>
<feature type="region of interest" description="Disordered" evidence="9">
    <location>
        <begin position="1085"/>
        <end position="1150"/>
    </location>
</feature>
<feature type="transmembrane region" description="Helical" evidence="10">
    <location>
        <begin position="1748"/>
        <end position="1769"/>
    </location>
</feature>
<feature type="transmembrane region" description="Helical" evidence="10">
    <location>
        <begin position="1781"/>
        <end position="1807"/>
    </location>
</feature>
<feature type="domain" description="C2H2-type" evidence="11">
    <location>
        <begin position="229"/>
        <end position="252"/>
    </location>
</feature>
<keyword evidence="7" id="KW-0496">Mitochondrion</keyword>
<evidence type="ECO:0000313" key="12">
    <source>
        <dbReference type="EMBL" id="KAF5581521.1"/>
    </source>
</evidence>
<dbReference type="GO" id="GO:0016020">
    <property type="term" value="C:membrane"/>
    <property type="evidence" value="ECO:0007669"/>
    <property type="project" value="UniProtKB-SubCell"/>
</dbReference>
<dbReference type="SUPFAM" id="SSF144083">
    <property type="entry name" value="Magnesium transport protein CorA, transmembrane region"/>
    <property type="match status" value="1"/>
</dbReference>
<feature type="region of interest" description="Disordered" evidence="9">
    <location>
        <begin position="1"/>
        <end position="23"/>
    </location>
</feature>
<evidence type="ECO:0000256" key="5">
    <source>
        <dbReference type="ARBA" id="ARBA00022824"/>
    </source>
</evidence>
<dbReference type="Gene3D" id="1.20.58.340">
    <property type="entry name" value="Magnesium transport protein CorA, transmembrane region"/>
    <property type="match status" value="1"/>
</dbReference>
<feature type="compositionally biased region" description="Low complexity" evidence="9">
    <location>
        <begin position="1455"/>
        <end position="1466"/>
    </location>
</feature>
<feature type="compositionally biased region" description="Basic residues" evidence="9">
    <location>
        <begin position="636"/>
        <end position="646"/>
    </location>
</feature>
<dbReference type="PANTHER" id="PTHR48182">
    <property type="entry name" value="PROTEIN SERAC1"/>
    <property type="match status" value="1"/>
</dbReference>
<feature type="region of interest" description="Disordered" evidence="9">
    <location>
        <begin position="2041"/>
        <end position="2065"/>
    </location>
</feature>
<evidence type="ECO:0000256" key="9">
    <source>
        <dbReference type="SAM" id="MobiDB-lite"/>
    </source>
</evidence>
<dbReference type="PANTHER" id="PTHR48182:SF2">
    <property type="entry name" value="PROTEIN SERAC1"/>
    <property type="match status" value="1"/>
</dbReference>
<dbReference type="Gene3D" id="3.40.50.1820">
    <property type="entry name" value="alpha/beta hydrolase"/>
    <property type="match status" value="1"/>
</dbReference>
<keyword evidence="8 10" id="KW-0472">Membrane</keyword>
<accession>A0A8H5KZV3</accession>
<keyword evidence="6 10" id="KW-1133">Transmembrane helix</keyword>
<evidence type="ECO:0000256" key="3">
    <source>
        <dbReference type="ARBA" id="ARBA00004240"/>
    </source>
</evidence>
<reference evidence="12 13" key="1">
    <citation type="submission" date="2020-05" db="EMBL/GenBank/DDBJ databases">
        <title>Identification and distribution of gene clusters putatively required for synthesis of sphingolipid metabolism inhibitors in phylogenetically diverse species of the filamentous fungus Fusarium.</title>
        <authorList>
            <person name="Kim H.-S."/>
            <person name="Busman M."/>
            <person name="Brown D.W."/>
            <person name="Divon H."/>
            <person name="Uhlig S."/>
            <person name="Proctor R.H."/>
        </authorList>
    </citation>
    <scope>NUCLEOTIDE SEQUENCE [LARGE SCALE GENOMIC DNA]</scope>
    <source>
        <strain evidence="12 13">NRRL 36939</strain>
    </source>
</reference>
<dbReference type="GO" id="GO:0005783">
    <property type="term" value="C:endoplasmic reticulum"/>
    <property type="evidence" value="ECO:0007669"/>
    <property type="project" value="UniProtKB-SubCell"/>
</dbReference>
<feature type="region of interest" description="Disordered" evidence="9">
    <location>
        <begin position="1165"/>
        <end position="1186"/>
    </location>
</feature>
<organism evidence="12 13">
    <name type="scientific">Fusarium pseudocircinatum</name>
    <dbReference type="NCBI Taxonomy" id="56676"/>
    <lineage>
        <taxon>Eukaryota</taxon>
        <taxon>Fungi</taxon>
        <taxon>Dikarya</taxon>
        <taxon>Ascomycota</taxon>
        <taxon>Pezizomycotina</taxon>
        <taxon>Sordariomycetes</taxon>
        <taxon>Hypocreomycetidae</taxon>
        <taxon>Hypocreales</taxon>
        <taxon>Nectriaceae</taxon>
        <taxon>Fusarium</taxon>
        <taxon>Fusarium fujikuroi species complex</taxon>
    </lineage>
</organism>
<evidence type="ECO:0000256" key="4">
    <source>
        <dbReference type="ARBA" id="ARBA00022692"/>
    </source>
</evidence>
<feature type="region of interest" description="Disordered" evidence="9">
    <location>
        <begin position="272"/>
        <end position="294"/>
    </location>
</feature>
<evidence type="ECO:0000256" key="2">
    <source>
        <dbReference type="ARBA" id="ARBA00004173"/>
    </source>
</evidence>
<dbReference type="InterPro" id="IPR029058">
    <property type="entry name" value="AB_hydrolase_fold"/>
</dbReference>
<comment type="caution">
    <text evidence="12">The sequence shown here is derived from an EMBL/GenBank/DDBJ whole genome shotgun (WGS) entry which is preliminary data.</text>
</comment>
<dbReference type="InterPro" id="IPR002523">
    <property type="entry name" value="MgTranspt_CorA/ZnTranspt_ZntB"/>
</dbReference>
<comment type="subcellular location">
    <subcellularLocation>
        <location evidence="3">Endoplasmic reticulum</location>
    </subcellularLocation>
    <subcellularLocation>
        <location evidence="1">Membrane</location>
        <topology evidence="1">Multi-pass membrane protein</topology>
    </subcellularLocation>
    <subcellularLocation>
        <location evidence="2">Mitochondrion</location>
    </subcellularLocation>
</comment>
<dbReference type="Proteomes" id="UP000546213">
    <property type="component" value="Unassembled WGS sequence"/>
</dbReference>
<dbReference type="EMBL" id="JAAOAS010000288">
    <property type="protein sequence ID" value="KAF5581521.1"/>
    <property type="molecule type" value="Genomic_DNA"/>
</dbReference>
<dbReference type="SUPFAM" id="SSF53474">
    <property type="entry name" value="alpha/beta-Hydrolases"/>
    <property type="match status" value="1"/>
</dbReference>
<evidence type="ECO:0000256" key="8">
    <source>
        <dbReference type="ARBA" id="ARBA00023136"/>
    </source>
</evidence>
<evidence type="ECO:0000259" key="11">
    <source>
        <dbReference type="PROSITE" id="PS00028"/>
    </source>
</evidence>
<evidence type="ECO:0000256" key="1">
    <source>
        <dbReference type="ARBA" id="ARBA00004141"/>
    </source>
</evidence>
<feature type="compositionally biased region" description="Low complexity" evidence="9">
    <location>
        <begin position="2214"/>
        <end position="2228"/>
    </location>
</feature>
<keyword evidence="13" id="KW-1185">Reference proteome</keyword>
<evidence type="ECO:0000256" key="10">
    <source>
        <dbReference type="SAM" id="Phobius"/>
    </source>
</evidence>
<protein>
    <recommendedName>
        <fullName evidence="11">C2H2-type domain-containing protein</fullName>
    </recommendedName>
</protein>
<feature type="region of interest" description="Disordered" evidence="9">
    <location>
        <begin position="2206"/>
        <end position="2241"/>
    </location>
</feature>
<dbReference type="InterPro" id="IPR045863">
    <property type="entry name" value="CorA_TM1_TM2"/>
</dbReference>
<evidence type="ECO:0000256" key="6">
    <source>
        <dbReference type="ARBA" id="ARBA00022989"/>
    </source>
</evidence>
<feature type="compositionally biased region" description="Low complexity" evidence="9">
    <location>
        <begin position="1953"/>
        <end position="1979"/>
    </location>
</feature>
<feature type="compositionally biased region" description="Polar residues" evidence="9">
    <location>
        <begin position="1980"/>
        <end position="2003"/>
    </location>
</feature>
<feature type="compositionally biased region" description="Low complexity" evidence="9">
    <location>
        <begin position="469"/>
        <end position="482"/>
    </location>
</feature>
<keyword evidence="5" id="KW-0256">Endoplasmic reticulum</keyword>
<evidence type="ECO:0000313" key="13">
    <source>
        <dbReference type="Proteomes" id="UP000546213"/>
    </source>
</evidence>
<dbReference type="GO" id="GO:0046873">
    <property type="term" value="F:metal ion transmembrane transporter activity"/>
    <property type="evidence" value="ECO:0007669"/>
    <property type="project" value="InterPro"/>
</dbReference>
<evidence type="ECO:0000256" key="7">
    <source>
        <dbReference type="ARBA" id="ARBA00023128"/>
    </source>
</evidence>
<gene>
    <name evidence="12" type="ORF">FPCIR_10091</name>
</gene>
<keyword evidence="4 10" id="KW-0812">Transmembrane</keyword>
<feature type="region of interest" description="Disordered" evidence="9">
    <location>
        <begin position="311"/>
        <end position="336"/>
    </location>
</feature>
<feature type="compositionally biased region" description="Polar residues" evidence="9">
    <location>
        <begin position="1"/>
        <end position="14"/>
    </location>
</feature>
<feature type="compositionally biased region" description="Basic and acidic residues" evidence="9">
    <location>
        <begin position="688"/>
        <end position="706"/>
    </location>
</feature>
<feature type="compositionally biased region" description="Low complexity" evidence="9">
    <location>
        <begin position="2016"/>
        <end position="2027"/>
    </location>
</feature>
<dbReference type="OrthoDB" id="361039at2759"/>
<dbReference type="InterPro" id="IPR052374">
    <property type="entry name" value="SERAC1"/>
</dbReference>
<sequence>MSGNEDPSVKQNTGFIPWNSAKVNTPEPSRIVSDIIGSAAVKASAASILSSNPRIQAAQSEWERRQAQYFSQAPASSQAMPRKRSSTPTFSHADFSSVIPKRTPADYARVREARRFTEAEVARQLANINSAAIKKSAMHHSSQSAVVSLTGAELLKKYTGQGTPSPTPGPARSPDFLVPDNRSEAIILAEPGRAYTVYPFPEGGSTSARGALIPANYKLHDDPELPYICPVRDCRRVFGKLNGLGGHFGAGHCSTTFNDNGDGTLTKVGSYQKDGPGGTPGIVVSRNPLPPDAPPPVDPGLSVFASFQQNRVSRAAEQERKTTRSRDSPYQSQAMQESEVKQYLHQHLSPAQKPHQREDINYMLTLPRRRELPEGWKHTPRGSNLDITHYSCAVAYLVGTGVVGSEQCTVNTTRPSARLSQPCIRLPIGLSETAKQAFSALESCVGCRYWCHLQRRSNGCDWCPEPKVGRGASASSRSSSSGELNPPMDLDDSEGVDTMTELQPKRKKRRFSGNDVTMRDQAVIGRPETGVELEMEDWEVAPGRIKDESSSDNVAYSNSYLTSGQPVTVSEDVSFNVMVLKPGSANHWAVEDDKLRTCSVASGKIRVTMNEKTFNLGPNGIFMTFNVLMSQASRPKLPRQRRRGIYRTHSVDMDTVDSPEPELSNDKDSVHVNPGSPPGQLPPLNDYTTKREPEEKISKDSTETEVSKARFVIDPEGEFTHDQTTVDIVTVPCPGADPLRTWSRDGLMSRYYGALSMRDAEGAASDAERPAPSWVRQGLRREADRARILLYEHPSTTEDTRLSTLADALLDELESLRKREKQTRPVVFVGHSIGGIIVKMVLTKASRDPSFEDIYRQCYGAAFFGSSYFAMPSLATGIQNLLQLSAPMPTSVTDDLRVGNTLLLQLDDDFKSIAHDFRIWTLYETIDSRLSGSSGDVYFTAPLTSIKSAILGMRQETILPLQSDHANIASFGRHNVHTMRLFLKQLSALIGRADEYSREDGNWSLNLEQKVNVEVHGFFEDPPGPLDVATIRAWSTRLPLRDFLRKGPEECLAERLNEVETVDEGRFLRNRGKTTMLPTEKVADQTHDNPLGISQGSVESPPASPIIRPVDAEKTRSESAPQTGARSPATPLSPAAISPPTHYSTPMRRPSPLIRADFEQDLAVDRLSPPPRGRMGRSLSRSVSMGTQASQYEYKDFPPFSQRSRSTIEGFSDDDDIDASPRLPEAIVAIRKAANNGERRASETVIVDEVPVAFSKPQIETRKFMWVHLPYNNPSWVTKIFETLQTANNRNYAPLFNNDFWATRHSRGRHSQHYAYFAKPGCYFSAPRHSRSSKQSSISPKPEGGIYTCLFLPYLHFDSYKRLIRRRELILQRLGHGRARPVPETVAKSDSLESQVIWEFLGHDPPLNCRRTLDQYGYPSLRDTRSRDDDQMLYKLTKERTFAPGLGPGLHGQMSNSSSGSSGSGSRRSKTSSQDGEDEEGFEDSILNGNVLMVDQLWLWAIDSHTLLSFFPKREGDAIEGPLYQQADLRDSIFNEVNVDLTRQCENALDLAALAVLHAVTVLLDRSSHPDLEVFRIFEEAISVLTEKLTSSLKTFRAEGFRDKASAYEPVENKARSIRARHKAEGRRAEEDNRDNTSALLELRDIEDELLILVHLFERQSKVVSSMLSTYTRPELRDRTANGRLFLSEAIKKVSEYTHQAQEMIQRVRSTRNDYDKLLQMVQRQAQVDEVRLSRLHADLASAQSRSVMIFTTFTVIFLPLTFFTGLFGMNTQEWGGENNLSLKTIGTISLPASFALVVFSLVAAFSTNARLLIKWLAHLYRHMMSWVWRTLCKPAVAMMADMLPQRNERQREERDSRSGKRVLREEMSDFWERHRLERDRGYTVPEKNKRTVNAQLCSFLLGTVSQSAAEYLKHTSSITRIRVNMADLPRYAMGTQSSQRRTSPIRKGQLERPGTPTRRPTTPTLGRRPTTPTLGRRGSNASLRRQGSNAALNRLVTPTATEMSDGDPVKVGRVTTPKTGTSPGSPDALARILPAIPESPLVMSSPRSRQVSRAGITPRSRQVSKTLPAPKVDVTPDVARAPVLEVAPTVVNAPLIRTTPSVGRVPKVRSAPDIALAPNVRSLVGNIVIPTAAKTPRVAKSPVVESPPVVVPVSVARVVPGVAPTPYAAPVPLSAPLPVIALVPIIARALATALAPRISDIPKVARPPLTQEAPKSALASRSAKAPKALPPPPIRLLGQA</sequence>
<dbReference type="PROSITE" id="PS00028">
    <property type="entry name" value="ZINC_FINGER_C2H2_1"/>
    <property type="match status" value="1"/>
</dbReference>
<dbReference type="Pfam" id="PF01544">
    <property type="entry name" value="CorA"/>
    <property type="match status" value="1"/>
</dbReference>
<feature type="region of interest" description="Disordered" evidence="9">
    <location>
        <begin position="71"/>
        <end position="94"/>
    </location>
</feature>